<dbReference type="SUPFAM" id="SSF52833">
    <property type="entry name" value="Thioredoxin-like"/>
    <property type="match status" value="1"/>
</dbReference>
<dbReference type="Pfam" id="PF13462">
    <property type="entry name" value="Thioredoxin_4"/>
    <property type="match status" value="1"/>
</dbReference>
<feature type="domain" description="Thioredoxin-like fold" evidence="2">
    <location>
        <begin position="75"/>
        <end position="236"/>
    </location>
</feature>
<dbReference type="Proteomes" id="UP000515570">
    <property type="component" value="Chromosome"/>
</dbReference>
<dbReference type="RefSeq" id="WP_182385483.1">
    <property type="nucleotide sequence ID" value="NZ_CP059833.1"/>
</dbReference>
<sequence>MSNKIKSPNEKSNGFLWALVAVLVIAVAVVGYIFVSGKGAKIEKITEGFEKTEATFDLSMKDNAYQLKSDKATNSTPQVDLYEDFSCPHCSDLAIATDKDMLAAVDAGELIVNIRTLHFLDRGNNDGHSTRAGDALRVVAQTGDASAYWNFRDLLMQKQQEIYSKWTMQDFADAAKQVGASDEAVKQIAELPADHAEAVKVFEANAEKLQEETGKVSSPRVIKDGKDIEDLQNWVAVAKQS</sequence>
<organism evidence="3 4">
    <name type="scientific">Corynebacterium hindlerae</name>
    <dbReference type="NCBI Taxonomy" id="699041"/>
    <lineage>
        <taxon>Bacteria</taxon>
        <taxon>Bacillati</taxon>
        <taxon>Actinomycetota</taxon>
        <taxon>Actinomycetes</taxon>
        <taxon>Mycobacteriales</taxon>
        <taxon>Corynebacteriaceae</taxon>
        <taxon>Corynebacterium</taxon>
    </lineage>
</organism>
<dbReference type="CDD" id="cd02972">
    <property type="entry name" value="DsbA_family"/>
    <property type="match status" value="1"/>
</dbReference>
<keyword evidence="4" id="KW-1185">Reference proteome</keyword>
<accession>A0A7G5FDI4</accession>
<evidence type="ECO:0000259" key="2">
    <source>
        <dbReference type="Pfam" id="PF13462"/>
    </source>
</evidence>
<dbReference type="AlphaFoldDB" id="A0A7G5FDI4"/>
<dbReference type="EMBL" id="CP059833">
    <property type="protein sequence ID" value="QMV84675.1"/>
    <property type="molecule type" value="Genomic_DNA"/>
</dbReference>
<feature type="transmembrane region" description="Helical" evidence="1">
    <location>
        <begin position="15"/>
        <end position="35"/>
    </location>
</feature>
<evidence type="ECO:0000313" key="4">
    <source>
        <dbReference type="Proteomes" id="UP000515570"/>
    </source>
</evidence>
<evidence type="ECO:0000313" key="3">
    <source>
        <dbReference type="EMBL" id="QMV84675.1"/>
    </source>
</evidence>
<evidence type="ECO:0000256" key="1">
    <source>
        <dbReference type="SAM" id="Phobius"/>
    </source>
</evidence>
<keyword evidence="1" id="KW-1133">Transmembrane helix</keyword>
<keyword evidence="1" id="KW-0812">Transmembrane</keyword>
<keyword evidence="1" id="KW-0472">Membrane</keyword>
<name>A0A7G5FDI4_9CORY</name>
<gene>
    <name evidence="3" type="ORF">HW450_10015</name>
</gene>
<dbReference type="InterPro" id="IPR012336">
    <property type="entry name" value="Thioredoxin-like_fold"/>
</dbReference>
<protein>
    <submittedName>
        <fullName evidence="3">Thioredoxin domain-containing protein</fullName>
    </submittedName>
</protein>
<dbReference type="InterPro" id="IPR036249">
    <property type="entry name" value="Thioredoxin-like_sf"/>
</dbReference>
<dbReference type="Gene3D" id="3.40.30.10">
    <property type="entry name" value="Glutaredoxin"/>
    <property type="match status" value="1"/>
</dbReference>
<reference evidence="3 4" key="1">
    <citation type="submission" date="2020-07" db="EMBL/GenBank/DDBJ databases">
        <title>non toxigenic Corynebacterium sp. nov from a clinical source.</title>
        <authorList>
            <person name="Bernier A.-M."/>
            <person name="Bernard K."/>
        </authorList>
    </citation>
    <scope>NUCLEOTIDE SEQUENCE [LARGE SCALE GENOMIC DNA]</scope>
    <source>
        <strain evidence="4">NML 93-0612</strain>
    </source>
</reference>
<proteinExistence type="predicted"/>